<keyword evidence="1" id="KW-1133">Transmembrane helix</keyword>
<keyword evidence="1" id="KW-0472">Membrane</keyword>
<evidence type="ECO:0000313" key="3">
    <source>
        <dbReference type="Proteomes" id="UP000215261"/>
    </source>
</evidence>
<reference evidence="2 3" key="1">
    <citation type="submission" date="2016-03" db="EMBL/GenBank/DDBJ databases">
        <title>Sequencing of Lactobacillus Species from Commercial Turkeys.</title>
        <authorList>
            <person name="Johnson T.J."/>
            <person name="Youmans B.P."/>
            <person name="Case K.A."/>
        </authorList>
    </citation>
    <scope>NUCLEOTIDE SEQUENCE [LARGE SCALE GENOMIC DNA]</scope>
    <source>
        <strain evidence="2 3">UMNLA1</strain>
    </source>
</reference>
<accession>A0A226RS71</accession>
<protein>
    <recommendedName>
        <fullName evidence="4">Thioredoxin domain-containing protein</fullName>
    </recommendedName>
</protein>
<name>A0A226RS71_9LACO</name>
<evidence type="ECO:0000256" key="1">
    <source>
        <dbReference type="SAM" id="Phobius"/>
    </source>
</evidence>
<dbReference type="Proteomes" id="UP000215261">
    <property type="component" value="Unassembled WGS sequence"/>
</dbReference>
<evidence type="ECO:0008006" key="4">
    <source>
        <dbReference type="Google" id="ProtNLM"/>
    </source>
</evidence>
<sequence>MNFFEWITDMFSIRMVRIFAWIVLFSVVAVPLIKRHSQYQGQALSEVEYTLHKPQDRNLNLVFYKRGCPYCQAAEKAVISEAKRNKNKTYFINLDKARGLAVSEQYHVHKAYTIIKIRGKKVTRYYTAKVINGKIVANRAEISQAFK</sequence>
<organism evidence="2 3">
    <name type="scientific">Ligilactobacillus agilis</name>
    <dbReference type="NCBI Taxonomy" id="1601"/>
    <lineage>
        <taxon>Bacteria</taxon>
        <taxon>Bacillati</taxon>
        <taxon>Bacillota</taxon>
        <taxon>Bacilli</taxon>
        <taxon>Lactobacillales</taxon>
        <taxon>Lactobacillaceae</taxon>
        <taxon>Ligilactobacillus</taxon>
    </lineage>
</organism>
<dbReference type="RefSeq" id="WP_089144758.1">
    <property type="nucleotide sequence ID" value="NZ_JALEMO010000080.1"/>
</dbReference>
<dbReference type="AlphaFoldDB" id="A0A226RS71"/>
<dbReference type="EMBL" id="LUGO01000086">
    <property type="protein sequence ID" value="OXS37927.1"/>
    <property type="molecule type" value="Genomic_DNA"/>
</dbReference>
<dbReference type="Gene3D" id="3.40.30.10">
    <property type="entry name" value="Glutaredoxin"/>
    <property type="match status" value="1"/>
</dbReference>
<feature type="transmembrane region" description="Helical" evidence="1">
    <location>
        <begin position="12"/>
        <end position="33"/>
    </location>
</feature>
<comment type="caution">
    <text evidence="2">The sequence shown here is derived from an EMBL/GenBank/DDBJ whole genome shotgun (WGS) entry which is preliminary data.</text>
</comment>
<dbReference type="SUPFAM" id="SSF52833">
    <property type="entry name" value="Thioredoxin-like"/>
    <property type="match status" value="1"/>
</dbReference>
<dbReference type="InterPro" id="IPR036249">
    <property type="entry name" value="Thioredoxin-like_sf"/>
</dbReference>
<evidence type="ECO:0000313" key="2">
    <source>
        <dbReference type="EMBL" id="OXS37927.1"/>
    </source>
</evidence>
<keyword evidence="1" id="KW-0812">Transmembrane</keyword>
<gene>
    <name evidence="2" type="ORF">AYP69_01315</name>
</gene>
<proteinExistence type="predicted"/>